<accession>A0A5C6BMV7</accession>
<reference evidence="1 2" key="1">
    <citation type="submission" date="2019-02" db="EMBL/GenBank/DDBJ databases">
        <title>Deep-cultivation of Planctomycetes and their phenomic and genomic characterization uncovers novel biology.</title>
        <authorList>
            <person name="Wiegand S."/>
            <person name="Jogler M."/>
            <person name="Boedeker C."/>
            <person name="Pinto D."/>
            <person name="Vollmers J."/>
            <person name="Rivas-Marin E."/>
            <person name="Kohn T."/>
            <person name="Peeters S.H."/>
            <person name="Heuer A."/>
            <person name="Rast P."/>
            <person name="Oberbeckmann S."/>
            <person name="Bunk B."/>
            <person name="Jeske O."/>
            <person name="Meyerdierks A."/>
            <person name="Storesund J.E."/>
            <person name="Kallscheuer N."/>
            <person name="Luecker S."/>
            <person name="Lage O.M."/>
            <person name="Pohl T."/>
            <person name="Merkel B.J."/>
            <person name="Hornburger P."/>
            <person name="Mueller R.-W."/>
            <person name="Bruemmer F."/>
            <person name="Labrenz M."/>
            <person name="Spormann A.M."/>
            <person name="Op Den Camp H."/>
            <person name="Overmann J."/>
            <person name="Amann R."/>
            <person name="Jetten M.S.M."/>
            <person name="Mascher T."/>
            <person name="Medema M.H."/>
            <person name="Devos D.P."/>
            <person name="Kaster A.-K."/>
            <person name="Ovreas L."/>
            <person name="Rohde M."/>
            <person name="Galperin M.Y."/>
            <person name="Jogler C."/>
        </authorList>
    </citation>
    <scope>NUCLEOTIDE SEQUENCE [LARGE SCALE GENOMIC DNA]</scope>
    <source>
        <strain evidence="1 2">CA54</strain>
    </source>
</reference>
<gene>
    <name evidence="1" type="ORF">CA54_21900</name>
</gene>
<protein>
    <submittedName>
        <fullName evidence="1">Uncharacterized protein</fullName>
    </submittedName>
</protein>
<evidence type="ECO:0000313" key="2">
    <source>
        <dbReference type="Proteomes" id="UP000320735"/>
    </source>
</evidence>
<organism evidence="1 2">
    <name type="scientific">Symmachiella macrocystis</name>
    <dbReference type="NCBI Taxonomy" id="2527985"/>
    <lineage>
        <taxon>Bacteria</taxon>
        <taxon>Pseudomonadati</taxon>
        <taxon>Planctomycetota</taxon>
        <taxon>Planctomycetia</taxon>
        <taxon>Planctomycetales</taxon>
        <taxon>Planctomycetaceae</taxon>
        <taxon>Symmachiella</taxon>
    </lineage>
</organism>
<dbReference type="Proteomes" id="UP000320735">
    <property type="component" value="Unassembled WGS sequence"/>
</dbReference>
<keyword evidence="2" id="KW-1185">Reference proteome</keyword>
<proteinExistence type="predicted"/>
<sequence length="86" mass="9061">MANEIAKSMLMLDFSDFFGATSPAGWSFTSTPSIRYVRSKLPLSNSSEVIRVNACSTVPAASSICRSLARTSANTAPIGLAFALAK</sequence>
<comment type="caution">
    <text evidence="1">The sequence shown here is derived from an EMBL/GenBank/DDBJ whole genome shotgun (WGS) entry which is preliminary data.</text>
</comment>
<dbReference type="EMBL" id="SJPP01000001">
    <property type="protein sequence ID" value="TWU13355.1"/>
    <property type="molecule type" value="Genomic_DNA"/>
</dbReference>
<name>A0A5C6BMV7_9PLAN</name>
<evidence type="ECO:0000313" key="1">
    <source>
        <dbReference type="EMBL" id="TWU13355.1"/>
    </source>
</evidence>
<dbReference type="AlphaFoldDB" id="A0A5C6BMV7"/>